<feature type="domain" description="Pyrin" evidence="1">
    <location>
        <begin position="1"/>
        <end position="61"/>
    </location>
</feature>
<accession>A0A8C9ZDY7</accession>
<dbReference type="InterPro" id="IPR004020">
    <property type="entry name" value="DAPIN"/>
</dbReference>
<reference evidence="2" key="2">
    <citation type="submission" date="2025-09" db="UniProtKB">
        <authorList>
            <consortium name="Ensembl"/>
        </authorList>
    </citation>
    <scope>IDENTIFICATION</scope>
</reference>
<dbReference type="Gene3D" id="1.10.533.10">
    <property type="entry name" value="Death Domain, Fas"/>
    <property type="match status" value="1"/>
</dbReference>
<dbReference type="Ensembl" id="ENSSLUT00000036485.1">
    <property type="protein sequence ID" value="ENSSLUP00000035386.1"/>
    <property type="gene ID" value="ENSSLUG00000015776.1"/>
</dbReference>
<protein>
    <recommendedName>
        <fullName evidence="1">Pyrin domain-containing protein</fullName>
    </recommendedName>
</protein>
<dbReference type="GeneTree" id="ENSGT00980000198678"/>
<dbReference type="InterPro" id="IPR011029">
    <property type="entry name" value="DEATH-like_dom_sf"/>
</dbReference>
<organism evidence="2 3">
    <name type="scientific">Sander lucioperca</name>
    <name type="common">Pike-perch</name>
    <name type="synonym">Perca lucioperca</name>
    <dbReference type="NCBI Taxonomy" id="283035"/>
    <lineage>
        <taxon>Eukaryota</taxon>
        <taxon>Metazoa</taxon>
        <taxon>Chordata</taxon>
        <taxon>Craniata</taxon>
        <taxon>Vertebrata</taxon>
        <taxon>Euteleostomi</taxon>
        <taxon>Actinopterygii</taxon>
        <taxon>Neopterygii</taxon>
        <taxon>Teleostei</taxon>
        <taxon>Neoteleostei</taxon>
        <taxon>Acanthomorphata</taxon>
        <taxon>Eupercaria</taxon>
        <taxon>Perciformes</taxon>
        <taxon>Percoidei</taxon>
        <taxon>Percidae</taxon>
        <taxon>Luciopercinae</taxon>
        <taxon>Sander</taxon>
    </lineage>
</organism>
<keyword evidence="3" id="KW-1185">Reference proteome</keyword>
<proteinExistence type="predicted"/>
<dbReference type="AlphaFoldDB" id="A0A8C9ZDY7"/>
<name>A0A8C9ZDY7_SANLU</name>
<reference evidence="2" key="1">
    <citation type="submission" date="2025-08" db="UniProtKB">
        <authorList>
            <consortium name="Ensembl"/>
        </authorList>
    </citation>
    <scope>IDENTIFICATION</scope>
</reference>
<dbReference type="Proteomes" id="UP000694568">
    <property type="component" value="Unplaced"/>
</dbReference>
<sequence>MEIPRKVVLGILDDLGADDFEEFKWHLQGVLNDFPAIPKSKLENENRVKTVNTMFQTYGKDTTKVTKIVLENMYQNELAQKLSETMNE</sequence>
<dbReference type="SUPFAM" id="SSF47986">
    <property type="entry name" value="DEATH domain"/>
    <property type="match status" value="1"/>
</dbReference>
<dbReference type="PROSITE" id="PS50824">
    <property type="entry name" value="DAPIN"/>
    <property type="match status" value="1"/>
</dbReference>
<evidence type="ECO:0000259" key="1">
    <source>
        <dbReference type="PROSITE" id="PS50824"/>
    </source>
</evidence>
<dbReference type="Pfam" id="PF02758">
    <property type="entry name" value="PYRIN"/>
    <property type="match status" value="1"/>
</dbReference>
<evidence type="ECO:0000313" key="3">
    <source>
        <dbReference type="Proteomes" id="UP000694568"/>
    </source>
</evidence>
<dbReference type="CDD" id="cd08321">
    <property type="entry name" value="Pyrin_ASC-like"/>
    <property type="match status" value="1"/>
</dbReference>
<evidence type="ECO:0000313" key="2">
    <source>
        <dbReference type="Ensembl" id="ENSSLUP00000035386.1"/>
    </source>
</evidence>
<dbReference type="SMART" id="SM01289">
    <property type="entry name" value="PYRIN"/>
    <property type="match status" value="1"/>
</dbReference>